<dbReference type="Proteomes" id="UP000199632">
    <property type="component" value="Unassembled WGS sequence"/>
</dbReference>
<evidence type="ECO:0000256" key="3">
    <source>
        <dbReference type="ARBA" id="ARBA00022827"/>
    </source>
</evidence>
<dbReference type="OrthoDB" id="1145at2"/>
<dbReference type="Pfam" id="PF07992">
    <property type="entry name" value="Pyr_redox_2"/>
    <property type="match status" value="1"/>
</dbReference>
<dbReference type="Gene3D" id="3.50.50.60">
    <property type="entry name" value="FAD/NAD(P)-binding domain"/>
    <property type="match status" value="2"/>
</dbReference>
<evidence type="ECO:0000259" key="6">
    <source>
        <dbReference type="Pfam" id="PF14759"/>
    </source>
</evidence>
<name>A0A1H3NH71_9ACTN</name>
<evidence type="ECO:0000259" key="5">
    <source>
        <dbReference type="Pfam" id="PF07992"/>
    </source>
</evidence>
<dbReference type="SUPFAM" id="SSF51905">
    <property type="entry name" value="FAD/NAD(P)-binding domain"/>
    <property type="match status" value="2"/>
</dbReference>
<dbReference type="PANTHER" id="PTHR43557:SF2">
    <property type="entry name" value="RIESKE DOMAIN-CONTAINING PROTEIN-RELATED"/>
    <property type="match status" value="1"/>
</dbReference>
<dbReference type="InterPro" id="IPR028202">
    <property type="entry name" value="Reductase_C"/>
</dbReference>
<dbReference type="PRINTS" id="PR00368">
    <property type="entry name" value="FADPNR"/>
</dbReference>
<keyword evidence="2" id="KW-0285">Flavoprotein</keyword>
<organism evidence="7 8">
    <name type="scientific">Asanoa ishikariensis</name>
    <dbReference type="NCBI Taxonomy" id="137265"/>
    <lineage>
        <taxon>Bacteria</taxon>
        <taxon>Bacillati</taxon>
        <taxon>Actinomycetota</taxon>
        <taxon>Actinomycetes</taxon>
        <taxon>Micromonosporales</taxon>
        <taxon>Micromonosporaceae</taxon>
        <taxon>Asanoa</taxon>
    </lineage>
</organism>
<evidence type="ECO:0000313" key="7">
    <source>
        <dbReference type="EMBL" id="SDY88232.1"/>
    </source>
</evidence>
<sequence>MSERVFVIVGASLAGSRAAETLRAEGFDGRIVLIGLEQQLPYERPPLSKGYLLGKEERGKAFQHDEKWYADQRIDLRMGTRVTAVDPAARRVTLDDGEQVAYDKLLLATGSSPRTLDLPGGEGPRIHHLRTIEESEALGATLRAGGPLVVIGAGWIGLEIAAAARHYGCDVTVVETDRGPLRQVLGDEVSDIFRDLHRAHGVDFHFETQVRELGGIGDRITHAVLDDNVEVPASAALIAVGITPNVELARAAGLRVDDGVVTDAALRTSDPDIYACGDVMSAYHPLLHQHLRVEHWANALNSGPAAARSMLGQDVSYDRVPYFFTDQYDLGMELAGWFPRGGYDRVVFRGDPSIVDGKAPEFMAFWTRHGHVLAGMNVNVWDVQDDIQKLVRGGYTGKDVDLDRLADPSVPLDTLLAG</sequence>
<keyword evidence="8" id="KW-1185">Reference proteome</keyword>
<feature type="domain" description="Reductase C-terminal" evidence="6">
    <location>
        <begin position="322"/>
        <end position="416"/>
    </location>
</feature>
<dbReference type="RefSeq" id="WP_090789597.1">
    <property type="nucleotide sequence ID" value="NZ_BOND01000027.1"/>
</dbReference>
<gene>
    <name evidence="7" type="ORF">SAMN05421684_2072</name>
</gene>
<dbReference type="PRINTS" id="PR00411">
    <property type="entry name" value="PNDRDTASEI"/>
</dbReference>
<dbReference type="InterPro" id="IPR023753">
    <property type="entry name" value="FAD/NAD-binding_dom"/>
</dbReference>
<evidence type="ECO:0000313" key="8">
    <source>
        <dbReference type="Proteomes" id="UP000199632"/>
    </source>
</evidence>
<dbReference type="InterPro" id="IPR050446">
    <property type="entry name" value="FAD-oxidoreductase/Apoptosis"/>
</dbReference>
<dbReference type="Gene3D" id="3.30.390.30">
    <property type="match status" value="1"/>
</dbReference>
<evidence type="ECO:0000256" key="2">
    <source>
        <dbReference type="ARBA" id="ARBA00022630"/>
    </source>
</evidence>
<dbReference type="InterPro" id="IPR036188">
    <property type="entry name" value="FAD/NAD-bd_sf"/>
</dbReference>
<proteinExistence type="predicted"/>
<dbReference type="AlphaFoldDB" id="A0A1H3NH71"/>
<dbReference type="InterPro" id="IPR016156">
    <property type="entry name" value="FAD/NAD-linked_Rdtase_dimer_sf"/>
</dbReference>
<evidence type="ECO:0000256" key="1">
    <source>
        <dbReference type="ARBA" id="ARBA00001974"/>
    </source>
</evidence>
<dbReference type="SUPFAM" id="SSF55424">
    <property type="entry name" value="FAD/NAD-linked reductases, dimerisation (C-terminal) domain"/>
    <property type="match status" value="1"/>
</dbReference>
<evidence type="ECO:0000256" key="4">
    <source>
        <dbReference type="ARBA" id="ARBA00023002"/>
    </source>
</evidence>
<keyword evidence="3" id="KW-0274">FAD</keyword>
<reference evidence="8" key="1">
    <citation type="submission" date="2016-10" db="EMBL/GenBank/DDBJ databases">
        <authorList>
            <person name="Varghese N."/>
            <person name="Submissions S."/>
        </authorList>
    </citation>
    <scope>NUCLEOTIDE SEQUENCE [LARGE SCALE GENOMIC DNA]</scope>
    <source>
        <strain evidence="8">DSM 44718</strain>
    </source>
</reference>
<dbReference type="GO" id="GO:0005737">
    <property type="term" value="C:cytoplasm"/>
    <property type="evidence" value="ECO:0007669"/>
    <property type="project" value="TreeGrafter"/>
</dbReference>
<dbReference type="STRING" id="137265.SAMN05421684_2072"/>
<feature type="domain" description="FAD/NAD(P)-binding" evidence="5">
    <location>
        <begin position="7"/>
        <end position="303"/>
    </location>
</feature>
<protein>
    <submittedName>
        <fullName evidence="7">Reductase C-terminal</fullName>
    </submittedName>
</protein>
<comment type="cofactor">
    <cofactor evidence="1">
        <name>FAD</name>
        <dbReference type="ChEBI" id="CHEBI:57692"/>
    </cofactor>
</comment>
<dbReference type="GO" id="GO:0016651">
    <property type="term" value="F:oxidoreductase activity, acting on NAD(P)H"/>
    <property type="evidence" value="ECO:0007669"/>
    <property type="project" value="TreeGrafter"/>
</dbReference>
<accession>A0A1H3NH71</accession>
<dbReference type="EMBL" id="FNQB01000001">
    <property type="protein sequence ID" value="SDY88232.1"/>
    <property type="molecule type" value="Genomic_DNA"/>
</dbReference>
<dbReference type="Pfam" id="PF14759">
    <property type="entry name" value="Reductase_C"/>
    <property type="match status" value="1"/>
</dbReference>
<keyword evidence="4" id="KW-0560">Oxidoreductase</keyword>
<dbReference type="PANTHER" id="PTHR43557">
    <property type="entry name" value="APOPTOSIS-INDUCING FACTOR 1"/>
    <property type="match status" value="1"/>
</dbReference>